<organism evidence="4 5">
    <name type="scientific">Lophium mytilinum</name>
    <dbReference type="NCBI Taxonomy" id="390894"/>
    <lineage>
        <taxon>Eukaryota</taxon>
        <taxon>Fungi</taxon>
        <taxon>Dikarya</taxon>
        <taxon>Ascomycota</taxon>
        <taxon>Pezizomycotina</taxon>
        <taxon>Dothideomycetes</taxon>
        <taxon>Pleosporomycetidae</taxon>
        <taxon>Mytilinidiales</taxon>
        <taxon>Mytilinidiaceae</taxon>
        <taxon>Lophium</taxon>
    </lineage>
</organism>
<reference evidence="4" key="1">
    <citation type="journal article" date="2020" name="Stud. Mycol.">
        <title>101 Dothideomycetes genomes: a test case for predicting lifestyles and emergence of pathogens.</title>
        <authorList>
            <person name="Haridas S."/>
            <person name="Albert R."/>
            <person name="Binder M."/>
            <person name="Bloem J."/>
            <person name="Labutti K."/>
            <person name="Salamov A."/>
            <person name="Andreopoulos B."/>
            <person name="Baker S."/>
            <person name="Barry K."/>
            <person name="Bills G."/>
            <person name="Bluhm B."/>
            <person name="Cannon C."/>
            <person name="Castanera R."/>
            <person name="Culley D."/>
            <person name="Daum C."/>
            <person name="Ezra D."/>
            <person name="Gonzalez J."/>
            <person name="Henrissat B."/>
            <person name="Kuo A."/>
            <person name="Liang C."/>
            <person name="Lipzen A."/>
            <person name="Lutzoni F."/>
            <person name="Magnuson J."/>
            <person name="Mondo S."/>
            <person name="Nolan M."/>
            <person name="Ohm R."/>
            <person name="Pangilinan J."/>
            <person name="Park H.-J."/>
            <person name="Ramirez L."/>
            <person name="Alfaro M."/>
            <person name="Sun H."/>
            <person name="Tritt A."/>
            <person name="Yoshinaga Y."/>
            <person name="Zwiers L.-H."/>
            <person name="Turgeon B."/>
            <person name="Goodwin S."/>
            <person name="Spatafora J."/>
            <person name="Crous P."/>
            <person name="Grigoriev I."/>
        </authorList>
    </citation>
    <scope>NUCLEOTIDE SEQUENCE</scope>
    <source>
        <strain evidence="4">CBS 269.34</strain>
    </source>
</reference>
<dbReference type="Pfam" id="PF23441">
    <property type="entry name" value="SDR"/>
    <property type="match status" value="1"/>
</dbReference>
<dbReference type="OrthoDB" id="294295at2759"/>
<proteinExistence type="inferred from homology"/>
<dbReference type="SUPFAM" id="SSF51735">
    <property type="entry name" value="NAD(P)-binding Rossmann-fold domains"/>
    <property type="match status" value="1"/>
</dbReference>
<dbReference type="PANTHER" id="PTHR43477:SF1">
    <property type="entry name" value="DIHYDROANTICAPSIN 7-DEHYDROGENASE"/>
    <property type="match status" value="1"/>
</dbReference>
<dbReference type="InterPro" id="IPR002347">
    <property type="entry name" value="SDR_fam"/>
</dbReference>
<accession>A0A6A6R1P5</accession>
<dbReference type="InterPro" id="IPR051122">
    <property type="entry name" value="SDR_DHRS6-like"/>
</dbReference>
<evidence type="ECO:0000313" key="4">
    <source>
        <dbReference type="EMBL" id="KAF2498164.1"/>
    </source>
</evidence>
<dbReference type="EMBL" id="MU004185">
    <property type="protein sequence ID" value="KAF2498164.1"/>
    <property type="molecule type" value="Genomic_DNA"/>
</dbReference>
<dbReference type="AlphaFoldDB" id="A0A6A6R1P5"/>
<dbReference type="PRINTS" id="PR00081">
    <property type="entry name" value="GDHRDH"/>
</dbReference>
<evidence type="ECO:0000256" key="2">
    <source>
        <dbReference type="ARBA" id="ARBA00022857"/>
    </source>
</evidence>
<dbReference type="Proteomes" id="UP000799750">
    <property type="component" value="Unassembled WGS sequence"/>
</dbReference>
<dbReference type="GO" id="GO:0016491">
    <property type="term" value="F:oxidoreductase activity"/>
    <property type="evidence" value="ECO:0007669"/>
    <property type="project" value="UniProtKB-KW"/>
</dbReference>
<keyword evidence="5" id="KW-1185">Reference proteome</keyword>
<keyword evidence="2" id="KW-0521">NADP</keyword>
<gene>
    <name evidence="4" type="ORF">BU16DRAFT_524322</name>
</gene>
<evidence type="ECO:0000256" key="1">
    <source>
        <dbReference type="ARBA" id="ARBA00006484"/>
    </source>
</evidence>
<dbReference type="PANTHER" id="PTHR43477">
    <property type="entry name" value="DIHYDROANTICAPSIN 7-DEHYDROGENASE"/>
    <property type="match status" value="1"/>
</dbReference>
<keyword evidence="3" id="KW-0560">Oxidoreductase</keyword>
<dbReference type="Gene3D" id="3.40.50.720">
    <property type="entry name" value="NAD(P)-binding Rossmann-like Domain"/>
    <property type="match status" value="1"/>
</dbReference>
<evidence type="ECO:0000256" key="3">
    <source>
        <dbReference type="ARBA" id="ARBA00023002"/>
    </source>
</evidence>
<comment type="similarity">
    <text evidence="1">Belongs to the short-chain dehydrogenases/reductases (SDR) family.</text>
</comment>
<evidence type="ECO:0000313" key="5">
    <source>
        <dbReference type="Proteomes" id="UP000799750"/>
    </source>
</evidence>
<dbReference type="InterPro" id="IPR057571">
    <property type="entry name" value="SDR_PhqE-like"/>
</dbReference>
<dbReference type="InterPro" id="IPR036291">
    <property type="entry name" value="NAD(P)-bd_dom_sf"/>
</dbReference>
<sequence>MSQTKYTTKLSEKNILILGGTSGVGFCVAEATLEHGATVFISGSNPTRLATALARLRTAYPSLSANISGATCDLSDLANVETNLTALFDKVTEHKTKKLDHIVFTAGDALKFPTIAEATPAAVLGLANVRFIGAIMVAKLVPAYMSLVPASSFTLTGGSNTQKPFPGWAVIAGWGGATEGLARGLAVDLAPLRVNMVNLGVVRTELFDSLPAEVLEKALEGWRQQTTVKAIGRPEDVAEAYLYCMRDRFVAGATIETNGGRLLV</sequence>
<protein>
    <submittedName>
        <fullName evidence="4">NAD(P)-binding protein</fullName>
    </submittedName>
</protein>
<name>A0A6A6R1P5_9PEZI</name>